<dbReference type="AlphaFoldDB" id="A0A830HZ92"/>
<organism evidence="2 3">
    <name type="scientific">Pycnococcus provasolii</name>
    <dbReference type="NCBI Taxonomy" id="41880"/>
    <lineage>
        <taxon>Eukaryota</taxon>
        <taxon>Viridiplantae</taxon>
        <taxon>Chlorophyta</taxon>
        <taxon>Pseudoscourfieldiophyceae</taxon>
        <taxon>Pseudoscourfieldiales</taxon>
        <taxon>Pycnococcaceae</taxon>
        <taxon>Pycnococcus</taxon>
    </lineage>
</organism>
<evidence type="ECO:0000256" key="1">
    <source>
        <dbReference type="SAM" id="MobiDB-lite"/>
    </source>
</evidence>
<evidence type="ECO:0000313" key="2">
    <source>
        <dbReference type="EMBL" id="GHP10227.1"/>
    </source>
</evidence>
<feature type="region of interest" description="Disordered" evidence="1">
    <location>
        <begin position="1"/>
        <end position="28"/>
    </location>
</feature>
<keyword evidence="3" id="KW-1185">Reference proteome</keyword>
<name>A0A830HZ92_9CHLO</name>
<reference evidence="2" key="1">
    <citation type="submission" date="2020-10" db="EMBL/GenBank/DDBJ databases">
        <title>Unveiling of a novel bifunctional photoreceptor, Dualchrome1, isolated from a cosmopolitan green alga.</title>
        <authorList>
            <person name="Suzuki S."/>
            <person name="Kawachi M."/>
        </authorList>
    </citation>
    <scope>NUCLEOTIDE SEQUENCE</scope>
    <source>
        <strain evidence="2">NIES 2893</strain>
    </source>
</reference>
<comment type="caution">
    <text evidence="2">The sequence shown here is derived from an EMBL/GenBank/DDBJ whole genome shotgun (WGS) entry which is preliminary data.</text>
</comment>
<sequence length="122" mass="13509">MDATTKKPRKDASKKPKDSRPPQGRYHPGLIEATEFGKRYGKNLTPLCFDTPGHTWHVAKDKNWGRWSCCDGAANSFPCTPRVPVPRAVRRLVATVFKTVIQSSISSSIPESDGSTRTCAHK</sequence>
<evidence type="ECO:0000313" key="3">
    <source>
        <dbReference type="Proteomes" id="UP000660262"/>
    </source>
</evidence>
<dbReference type="Proteomes" id="UP000660262">
    <property type="component" value="Unassembled WGS sequence"/>
</dbReference>
<proteinExistence type="predicted"/>
<protein>
    <submittedName>
        <fullName evidence="2">Uncharacterized protein</fullName>
    </submittedName>
</protein>
<accession>A0A830HZ92</accession>
<feature type="compositionally biased region" description="Basic and acidic residues" evidence="1">
    <location>
        <begin position="10"/>
        <end position="20"/>
    </location>
</feature>
<dbReference type="EMBL" id="BNJQ01000028">
    <property type="protein sequence ID" value="GHP10227.1"/>
    <property type="molecule type" value="Genomic_DNA"/>
</dbReference>
<gene>
    <name evidence="2" type="ORF">PPROV_000895900</name>
</gene>